<proteinExistence type="inferred from homology"/>
<comment type="subcellular location">
    <subcellularLocation>
        <location evidence="1">Cell inner membrane</location>
        <topology evidence="1">Peripheral membrane protein</topology>
    </subcellularLocation>
</comment>
<comment type="caution">
    <text evidence="8">The sequence shown here is derived from an EMBL/GenBank/DDBJ whole genome shotgun (WGS) entry which is preliminary data.</text>
</comment>
<keyword evidence="9" id="KW-1185">Reference proteome</keyword>
<dbReference type="Proteomes" id="UP001589865">
    <property type="component" value="Unassembled WGS sequence"/>
</dbReference>
<evidence type="ECO:0000259" key="7">
    <source>
        <dbReference type="PROSITE" id="PS50893"/>
    </source>
</evidence>
<feature type="region of interest" description="Disordered" evidence="6">
    <location>
        <begin position="538"/>
        <end position="557"/>
    </location>
</feature>
<dbReference type="RefSeq" id="WP_377046783.1">
    <property type="nucleotide sequence ID" value="NZ_JBHLUN010000036.1"/>
</dbReference>
<accession>A0ABV6K384</accession>
<feature type="domain" description="ABC transporter" evidence="7">
    <location>
        <begin position="280"/>
        <end position="532"/>
    </location>
</feature>
<sequence>MPDTTPHLLAVENLAVEFHTSAGRVRAVRGVSWHLDRGETLAILGESGSGKSVSAAAVMGLIDSPPGHVTAGHVLFEGRDLLTITEEERRGINGRRIAMVFQDTLAALNPVYSVGWQITEAFRVHGVPRAQGRARALALLERVGIPEAAHRFDDYPHQFSGGQRQRVMIAMALALRPDLLLADEPTSALDVTVQAGILALLKELQAETGMGILLITHDLGIVAEFADRVAVMNGGEVVETGTAAAILRAPQHPYTKRLLAALPGRGPLPAPRAHAEEPLLRVHELSKHYLVRRGMFGGTTGEVFRAVEGVSFELRQGETLGVVGESGSGKSTVARTLLGLETPTGGQMLYRGQDIAHATPAEMRRLRRQVQVVFQDPTASLNPRMRIGEIIAEPWEIHPGVLPPSQRPARVAELLEQVGLRPEHARRYPHQFSGGQRQRIAIARALALRPELIICDEAVSALDVSVQAQVIDLLKQLRAEYGLSFIFIAHDLPVVRDFADRVLVMHRGRIVEQGPTAQIFGNPREAYTRNLISASPSLETGRRHAPPASLASPIHAA</sequence>
<evidence type="ECO:0000256" key="3">
    <source>
        <dbReference type="ARBA" id="ARBA00022448"/>
    </source>
</evidence>
<dbReference type="PROSITE" id="PS50893">
    <property type="entry name" value="ABC_TRANSPORTER_2"/>
    <property type="match status" value="2"/>
</dbReference>
<dbReference type="PROSITE" id="PS00211">
    <property type="entry name" value="ABC_TRANSPORTER_1"/>
    <property type="match status" value="2"/>
</dbReference>
<gene>
    <name evidence="8" type="ORF">ACFFGY_22525</name>
</gene>
<dbReference type="InterPro" id="IPR027417">
    <property type="entry name" value="P-loop_NTPase"/>
</dbReference>
<name>A0ABV6K384_9PROT</name>
<evidence type="ECO:0000256" key="4">
    <source>
        <dbReference type="ARBA" id="ARBA00022741"/>
    </source>
</evidence>
<dbReference type="InterPro" id="IPR003593">
    <property type="entry name" value="AAA+_ATPase"/>
</dbReference>
<dbReference type="InterPro" id="IPR013563">
    <property type="entry name" value="Oligopep_ABC_C"/>
</dbReference>
<dbReference type="EMBL" id="JBHLUN010000036">
    <property type="protein sequence ID" value="MFC0411031.1"/>
    <property type="molecule type" value="Genomic_DNA"/>
</dbReference>
<feature type="domain" description="ABC transporter" evidence="7">
    <location>
        <begin position="9"/>
        <end position="259"/>
    </location>
</feature>
<evidence type="ECO:0000313" key="8">
    <source>
        <dbReference type="EMBL" id="MFC0411031.1"/>
    </source>
</evidence>
<keyword evidence="3" id="KW-0813">Transport</keyword>
<dbReference type="NCBIfam" id="NF007739">
    <property type="entry name" value="PRK10419.1"/>
    <property type="match status" value="2"/>
</dbReference>
<dbReference type="SMART" id="SM00382">
    <property type="entry name" value="AAA"/>
    <property type="match status" value="2"/>
</dbReference>
<dbReference type="InterPro" id="IPR050319">
    <property type="entry name" value="ABC_transp_ATP-bind"/>
</dbReference>
<reference evidence="8 9" key="1">
    <citation type="submission" date="2024-09" db="EMBL/GenBank/DDBJ databases">
        <authorList>
            <person name="Sun Q."/>
            <person name="Mori K."/>
        </authorList>
    </citation>
    <scope>NUCLEOTIDE SEQUENCE [LARGE SCALE GENOMIC DNA]</scope>
    <source>
        <strain evidence="8 9">TBRC 5777</strain>
    </source>
</reference>
<organism evidence="8 9">
    <name type="scientific">Roseomonas elaeocarpi</name>
    <dbReference type="NCBI Taxonomy" id="907779"/>
    <lineage>
        <taxon>Bacteria</taxon>
        <taxon>Pseudomonadati</taxon>
        <taxon>Pseudomonadota</taxon>
        <taxon>Alphaproteobacteria</taxon>
        <taxon>Acetobacterales</taxon>
        <taxon>Roseomonadaceae</taxon>
        <taxon>Roseomonas</taxon>
    </lineage>
</organism>
<evidence type="ECO:0000256" key="2">
    <source>
        <dbReference type="ARBA" id="ARBA00005417"/>
    </source>
</evidence>
<evidence type="ECO:0000256" key="6">
    <source>
        <dbReference type="SAM" id="MobiDB-lite"/>
    </source>
</evidence>
<dbReference type="PANTHER" id="PTHR43776:SF7">
    <property type="entry name" value="D,D-DIPEPTIDE TRANSPORT ATP-BINDING PROTEIN DDPF-RELATED"/>
    <property type="match status" value="1"/>
</dbReference>
<evidence type="ECO:0000313" key="9">
    <source>
        <dbReference type="Proteomes" id="UP001589865"/>
    </source>
</evidence>
<protein>
    <submittedName>
        <fullName evidence="8">ABC transporter ATP-binding protein</fullName>
    </submittedName>
</protein>
<keyword evidence="4" id="KW-0547">Nucleotide-binding</keyword>
<dbReference type="InterPro" id="IPR003439">
    <property type="entry name" value="ABC_transporter-like_ATP-bd"/>
</dbReference>
<dbReference type="Gene3D" id="3.40.50.300">
    <property type="entry name" value="P-loop containing nucleotide triphosphate hydrolases"/>
    <property type="match status" value="2"/>
</dbReference>
<dbReference type="Pfam" id="PF08352">
    <property type="entry name" value="oligo_HPY"/>
    <property type="match status" value="2"/>
</dbReference>
<dbReference type="Pfam" id="PF00005">
    <property type="entry name" value="ABC_tran"/>
    <property type="match status" value="2"/>
</dbReference>
<dbReference type="PANTHER" id="PTHR43776">
    <property type="entry name" value="TRANSPORT ATP-BINDING PROTEIN"/>
    <property type="match status" value="1"/>
</dbReference>
<evidence type="ECO:0000256" key="1">
    <source>
        <dbReference type="ARBA" id="ARBA00004417"/>
    </source>
</evidence>
<dbReference type="SUPFAM" id="SSF52540">
    <property type="entry name" value="P-loop containing nucleoside triphosphate hydrolases"/>
    <property type="match status" value="2"/>
</dbReference>
<dbReference type="GO" id="GO:0005524">
    <property type="term" value="F:ATP binding"/>
    <property type="evidence" value="ECO:0007669"/>
    <property type="project" value="UniProtKB-KW"/>
</dbReference>
<evidence type="ECO:0000256" key="5">
    <source>
        <dbReference type="ARBA" id="ARBA00022840"/>
    </source>
</evidence>
<dbReference type="NCBIfam" id="NF008453">
    <property type="entry name" value="PRK11308.1"/>
    <property type="match status" value="2"/>
</dbReference>
<comment type="similarity">
    <text evidence="2">Belongs to the ABC transporter superfamily.</text>
</comment>
<dbReference type="CDD" id="cd03257">
    <property type="entry name" value="ABC_NikE_OppD_transporters"/>
    <property type="match status" value="2"/>
</dbReference>
<keyword evidence="5 8" id="KW-0067">ATP-binding</keyword>
<dbReference type="InterPro" id="IPR017871">
    <property type="entry name" value="ABC_transporter-like_CS"/>
</dbReference>